<evidence type="ECO:0000313" key="7">
    <source>
        <dbReference type="Proteomes" id="UP001196980"/>
    </source>
</evidence>
<feature type="domain" description="Type II/III secretion system secretin-like" evidence="4">
    <location>
        <begin position="720"/>
        <end position="879"/>
    </location>
</feature>
<protein>
    <submittedName>
        <fullName evidence="6">Type IV pilus secretin PilQ</fullName>
    </submittedName>
</protein>
<evidence type="ECO:0000313" key="6">
    <source>
        <dbReference type="EMBL" id="MBV6340564.1"/>
    </source>
</evidence>
<dbReference type="Pfam" id="PF00263">
    <property type="entry name" value="Secretin"/>
    <property type="match status" value="1"/>
</dbReference>
<gene>
    <name evidence="6" type="primary">pilQ</name>
    <name evidence="6" type="ORF">HWQ67_03090</name>
</gene>
<comment type="similarity">
    <text evidence="1">Belongs to the bacterial secretin family.</text>
</comment>
<comment type="caution">
    <text evidence="6">The sequence shown here is derived from an EMBL/GenBank/DDBJ whole genome shotgun (WGS) entry which is preliminary data.</text>
</comment>
<feature type="compositionally biased region" description="Basic and acidic residues" evidence="3">
    <location>
        <begin position="342"/>
        <end position="357"/>
    </location>
</feature>
<evidence type="ECO:0000256" key="3">
    <source>
        <dbReference type="SAM" id="MobiDB-lite"/>
    </source>
</evidence>
<dbReference type="InterPro" id="IPR013355">
    <property type="entry name" value="Pilus_4_PilQ"/>
</dbReference>
<evidence type="ECO:0000259" key="5">
    <source>
        <dbReference type="Pfam" id="PF03958"/>
    </source>
</evidence>
<feature type="region of interest" description="Disordered" evidence="3">
    <location>
        <begin position="184"/>
        <end position="219"/>
    </location>
</feature>
<proteinExistence type="inferred from homology"/>
<dbReference type="RefSeq" id="WP_218251185.1">
    <property type="nucleotide sequence ID" value="NZ_JABXWD010000032.1"/>
</dbReference>
<evidence type="ECO:0000259" key="4">
    <source>
        <dbReference type="Pfam" id="PF00263"/>
    </source>
</evidence>
<keyword evidence="2" id="KW-0813">Transport</keyword>
<dbReference type="PANTHER" id="PTHR30604:SF1">
    <property type="entry name" value="DNA UTILIZATION PROTEIN HOFQ"/>
    <property type="match status" value="1"/>
</dbReference>
<dbReference type="NCBIfam" id="TIGR02515">
    <property type="entry name" value="IV_pilus_PilQ"/>
    <property type="match status" value="1"/>
</dbReference>
<comment type="subcellular location">
    <subcellularLocation>
        <location evidence="2">Cell outer membrane</location>
    </subcellularLocation>
</comment>
<feature type="region of interest" description="Disordered" evidence="3">
    <location>
        <begin position="336"/>
        <end position="357"/>
    </location>
</feature>
<sequence>MKMFKGKGLILWVGILFVMMVYGCSSTGGVSGSGKPDGLLQEDSGRAQAGVIVHNFVKSIEIEDYMVKIVAEKPFEYSLTPPVDPFKIVVSLKAVDLGMYRNRIVSGKEGIAEVSLQPSGADGVLNVEITLTSPFETTHKQSDNVLTVGVRKDAEGVRTADANNGAQNGGKEWVAVKSEKESLVKSSDKATPMDNLPAEKPAGKSLESHPVPVDGTSPVHEARSITGVSFKRERDAVNVIIRGDGALKPVISSLSDANVPDKIAIDIPNVKIASELPKEIAVPLKALRWEEGDLGVRVVLELQKDTPYEVLTVNDTIIVSLTTFDRIEAAVKRAVRGGESTPVDRRERTGSAKADAAGKRHDSIFAADVPVIKADQPVGKMPSVAPAQRGDSLASPFDDGTVKIIKDEAAEPLELTMCGKKLECGTQNKIRLNVQDAPVTALLKLLADESGCDIVVDSDVSGKVTMQVKDAPWYQVVELVQKILKLGCDVTGNIIRIANQKTLDDMRKTELEAKKREDDERLRISSSKRKEEEALLELAKVKRMDCFLKYVPADEVNKKLLSKFEATGKSAVAVSKQQEDAGAFNLGLQQKREQGALLTPKGTVYADESVNKLIVIDIESALKNIKDFIHALDVPKKQVLIETKIIEVNNNISDTLGINWGFFSRSFDKTGAIGMGKGAGVTGQTFLADMPSTVSNLGSGIALGFINAQRTLGLDLKLQAMETSNSGKIITSPRLLTMNNEEASITQGLEIPYPIMNPQGVVSAAFKSVSVDIKITPKITPGRLINLDVEIKKEDLVGYTKIGGSDAPNTTKLNEKTKVIVKDGETLVLGGIFKQNNAISEEGTAGLKDIPVLGWLFKSTTKENKESEYLIFITPRVVEREFGGDSTDCKIVEQ</sequence>
<keyword evidence="7" id="KW-1185">Reference proteome</keyword>
<accession>A0ABS6RVA6</accession>
<dbReference type="EMBL" id="JABXWD010000032">
    <property type="protein sequence ID" value="MBV6340564.1"/>
    <property type="molecule type" value="Genomic_DNA"/>
</dbReference>
<dbReference type="Proteomes" id="UP001196980">
    <property type="component" value="Unassembled WGS sequence"/>
</dbReference>
<dbReference type="PANTHER" id="PTHR30604">
    <property type="entry name" value="PROTEIN TRANSPORT PROTEIN HOFQ"/>
    <property type="match status" value="1"/>
</dbReference>
<dbReference type="Pfam" id="PF03958">
    <property type="entry name" value="Secretin_N"/>
    <property type="match status" value="1"/>
</dbReference>
<evidence type="ECO:0000256" key="1">
    <source>
        <dbReference type="RuleBase" id="RU004003"/>
    </source>
</evidence>
<name>A0ABS6RVA6_9BACT</name>
<dbReference type="PROSITE" id="PS51257">
    <property type="entry name" value="PROKAR_LIPOPROTEIN"/>
    <property type="match status" value="1"/>
</dbReference>
<organism evidence="6 7">
    <name type="scientific">Candidatus Magnetobacterium casense</name>
    <dbReference type="NCBI Taxonomy" id="1455061"/>
    <lineage>
        <taxon>Bacteria</taxon>
        <taxon>Pseudomonadati</taxon>
        <taxon>Nitrospirota</taxon>
        <taxon>Thermodesulfovibrionia</taxon>
        <taxon>Thermodesulfovibrionales</taxon>
        <taxon>Candidatus Magnetobacteriaceae</taxon>
        <taxon>Candidatus Magnetobacterium</taxon>
    </lineage>
</organism>
<reference evidence="6 7" key="1">
    <citation type="journal article" date="2020" name="J Geophys Res Biogeosci">
        <title>Magnetotaxis as an Adaptation to Enable Bacterial Shuttling of Microbial Sulfur and Sulfur Cycling Across Aquatic Oxic#Anoxic Interfaces.</title>
        <authorList>
            <person name="Li J."/>
            <person name="Liu P."/>
            <person name="Wang J."/>
            <person name="Roberts A.P."/>
            <person name="Pan Y."/>
        </authorList>
    </citation>
    <scope>NUCLEOTIDE SEQUENCE [LARGE SCALE GENOMIC DNA]</scope>
    <source>
        <strain evidence="6 7">MYR-1_YQ</strain>
    </source>
</reference>
<evidence type="ECO:0000256" key="2">
    <source>
        <dbReference type="RuleBase" id="RU004004"/>
    </source>
</evidence>
<dbReference type="InterPro" id="IPR005644">
    <property type="entry name" value="NolW-like"/>
</dbReference>
<dbReference type="InterPro" id="IPR051808">
    <property type="entry name" value="Type_IV_pilus_biogenesis"/>
</dbReference>
<feature type="domain" description="NolW-like" evidence="5">
    <location>
        <begin position="548"/>
        <end position="638"/>
    </location>
</feature>
<dbReference type="InterPro" id="IPR004846">
    <property type="entry name" value="T2SS/T3SS_dom"/>
</dbReference>